<name>A0A7W3Y192_9ACTN</name>
<proteinExistence type="predicted"/>
<keyword evidence="2" id="KW-1185">Reference proteome</keyword>
<dbReference type="EMBL" id="VKHT01000208">
    <property type="protein sequence ID" value="MBB0244288.1"/>
    <property type="molecule type" value="Genomic_DNA"/>
</dbReference>
<sequence length="45" mass="5336">MTIAGTIITTWAFLDIWITRQMWRQRHGVVSLPSSAARRRPLERR</sequence>
<evidence type="ECO:0000313" key="1">
    <source>
        <dbReference type="EMBL" id="MBB0244288.1"/>
    </source>
</evidence>
<reference evidence="2" key="1">
    <citation type="submission" date="2019-10" db="EMBL/GenBank/DDBJ databases">
        <title>Streptomyces sp. nov., a novel actinobacterium isolated from alkaline environment.</title>
        <authorList>
            <person name="Golinska P."/>
        </authorList>
    </citation>
    <scope>NUCLEOTIDE SEQUENCE [LARGE SCALE GENOMIC DNA]</scope>
    <source>
        <strain evidence="2">DSM 42118</strain>
    </source>
</reference>
<protein>
    <submittedName>
        <fullName evidence="1">Uncharacterized protein</fullName>
    </submittedName>
</protein>
<dbReference type="Proteomes" id="UP000538929">
    <property type="component" value="Unassembled WGS sequence"/>
</dbReference>
<organism evidence="1 2">
    <name type="scientific">Streptomyces alkaliphilus</name>
    <dbReference type="NCBI Taxonomy" id="1472722"/>
    <lineage>
        <taxon>Bacteria</taxon>
        <taxon>Bacillati</taxon>
        <taxon>Actinomycetota</taxon>
        <taxon>Actinomycetes</taxon>
        <taxon>Kitasatosporales</taxon>
        <taxon>Streptomycetaceae</taxon>
        <taxon>Streptomyces</taxon>
    </lineage>
</organism>
<gene>
    <name evidence="1" type="ORF">FNQ90_09265</name>
</gene>
<dbReference type="AlphaFoldDB" id="A0A7W3Y192"/>
<comment type="caution">
    <text evidence="1">The sequence shown here is derived from an EMBL/GenBank/DDBJ whole genome shotgun (WGS) entry which is preliminary data.</text>
</comment>
<accession>A0A7W3Y192</accession>
<evidence type="ECO:0000313" key="2">
    <source>
        <dbReference type="Proteomes" id="UP000538929"/>
    </source>
</evidence>